<keyword evidence="6" id="KW-0732">Signal</keyword>
<dbReference type="EMBL" id="CP053069">
    <property type="protein sequence ID" value="QJR10470.1"/>
    <property type="molecule type" value="Genomic_DNA"/>
</dbReference>
<evidence type="ECO:0000313" key="8">
    <source>
        <dbReference type="EMBL" id="QJR10470.1"/>
    </source>
</evidence>
<feature type="signal peptide" evidence="6">
    <location>
        <begin position="1"/>
        <end position="17"/>
    </location>
</feature>
<evidence type="ECO:0000256" key="3">
    <source>
        <dbReference type="ARBA" id="ARBA00011901"/>
    </source>
</evidence>
<dbReference type="RefSeq" id="WP_171091004.1">
    <property type="nucleotide sequence ID" value="NZ_CP053069.1"/>
</dbReference>
<dbReference type="FunFam" id="3.40.80.10:FF:000003">
    <property type="entry name" value="N-acetylmuramoyl-L-alanine amidase"/>
    <property type="match status" value="1"/>
</dbReference>
<dbReference type="InterPro" id="IPR036366">
    <property type="entry name" value="PGBDSf"/>
</dbReference>
<dbReference type="SUPFAM" id="SSF55846">
    <property type="entry name" value="N-acetylmuramoyl-L-alanine amidase-like"/>
    <property type="match status" value="1"/>
</dbReference>
<evidence type="ECO:0000256" key="6">
    <source>
        <dbReference type="SAM" id="SignalP"/>
    </source>
</evidence>
<dbReference type="InterPro" id="IPR002477">
    <property type="entry name" value="Peptidoglycan-bd-like"/>
</dbReference>
<dbReference type="PANTHER" id="PTHR30417:SF1">
    <property type="entry name" value="N-ACETYLMURAMOYL-L-ALANINE AMIDASE AMID"/>
    <property type="match status" value="1"/>
</dbReference>
<dbReference type="GO" id="GO:0009254">
    <property type="term" value="P:peptidoglycan turnover"/>
    <property type="evidence" value="ECO:0007669"/>
    <property type="project" value="TreeGrafter"/>
</dbReference>
<evidence type="ECO:0000256" key="4">
    <source>
        <dbReference type="ARBA" id="ARBA00022801"/>
    </source>
</evidence>
<evidence type="ECO:0000256" key="5">
    <source>
        <dbReference type="ARBA" id="ARBA00023316"/>
    </source>
</evidence>
<comment type="similarity">
    <text evidence="2">Belongs to the N-acetylmuramoyl-L-alanine amidase 2 family.</text>
</comment>
<keyword evidence="5" id="KW-0961">Cell wall biogenesis/degradation</keyword>
<name>A0A6M4GT14_9PROT</name>
<evidence type="ECO:0000256" key="1">
    <source>
        <dbReference type="ARBA" id="ARBA00001561"/>
    </source>
</evidence>
<dbReference type="PROSITE" id="PS51257">
    <property type="entry name" value="PROKAR_LIPOPROTEIN"/>
    <property type="match status" value="1"/>
</dbReference>
<dbReference type="GO" id="GO:0019867">
    <property type="term" value="C:outer membrane"/>
    <property type="evidence" value="ECO:0007669"/>
    <property type="project" value="TreeGrafter"/>
</dbReference>
<keyword evidence="9" id="KW-1185">Reference proteome</keyword>
<evidence type="ECO:0000256" key="2">
    <source>
        <dbReference type="ARBA" id="ARBA00007553"/>
    </source>
</evidence>
<dbReference type="PANTHER" id="PTHR30417">
    <property type="entry name" value="N-ACETYLMURAMOYL-L-ALANINE AMIDASE AMID"/>
    <property type="match status" value="1"/>
</dbReference>
<dbReference type="Pfam" id="PF01471">
    <property type="entry name" value="PG_binding_1"/>
    <property type="match status" value="1"/>
</dbReference>
<feature type="chain" id="PRO_5026648231" description="N-acetylmuramoyl-L-alanine amidase" evidence="6">
    <location>
        <begin position="18"/>
        <end position="260"/>
    </location>
</feature>
<dbReference type="InterPro" id="IPR036365">
    <property type="entry name" value="PGBD-like_sf"/>
</dbReference>
<dbReference type="EC" id="3.5.1.28" evidence="3"/>
<gene>
    <name evidence="8" type="primary">amiD_1</name>
    <name evidence="8" type="ORF">DSM104443_01534</name>
</gene>
<sequence>MKRSLFAVAALVLAGCAAGPPRLDTTYTSANQDSRAQYLVIHFTSEGFESSLETLTRGDGKVSSHYLVRDNPPTVYQLVDENRRAWHAGASSWLGQTQLNAASIGIEIVNLGLKGPPGAQTWAEYPEAQMEVVMALVRDIIKRHQIRPDRVVGHSDIAPQRKVDPGPRFPWKRLADEGLIVWPDAADVARRLPAFEVAMPDIVWFQDRLQKHGFSVPQNGALDEATVRVLAAFQMKYRPSRYDGMPDAETAAMLDVLTGP</sequence>
<dbReference type="Gene3D" id="3.40.80.10">
    <property type="entry name" value="Peptidoglycan recognition protein-like"/>
    <property type="match status" value="1"/>
</dbReference>
<comment type="catalytic activity">
    <reaction evidence="1">
        <text>Hydrolyzes the link between N-acetylmuramoyl residues and L-amino acid residues in certain cell-wall glycopeptides.</text>
        <dbReference type="EC" id="3.5.1.28"/>
    </reaction>
</comment>
<dbReference type="Gene3D" id="1.10.101.10">
    <property type="entry name" value="PGBD-like superfamily/PGBD"/>
    <property type="match status" value="1"/>
</dbReference>
<dbReference type="InterPro" id="IPR002502">
    <property type="entry name" value="Amidase_domain"/>
</dbReference>
<dbReference type="InterPro" id="IPR036505">
    <property type="entry name" value="Amidase/PGRP_sf"/>
</dbReference>
<protein>
    <recommendedName>
        <fullName evidence="3">N-acetylmuramoyl-L-alanine amidase</fullName>
        <ecNumber evidence="3">3.5.1.28</ecNumber>
    </recommendedName>
</protein>
<dbReference type="SMART" id="SM00644">
    <property type="entry name" value="Ami_2"/>
    <property type="match status" value="1"/>
</dbReference>
<accession>A0A6M4GT14</accession>
<dbReference type="InterPro" id="IPR051206">
    <property type="entry name" value="NAMLAA_amidase_2"/>
</dbReference>
<dbReference type="Proteomes" id="UP000501534">
    <property type="component" value="Chromosome"/>
</dbReference>
<dbReference type="SUPFAM" id="SSF47090">
    <property type="entry name" value="PGBD-like"/>
    <property type="match status" value="1"/>
</dbReference>
<dbReference type="CDD" id="cd06583">
    <property type="entry name" value="PGRP"/>
    <property type="match status" value="1"/>
</dbReference>
<evidence type="ECO:0000313" key="9">
    <source>
        <dbReference type="Proteomes" id="UP000501534"/>
    </source>
</evidence>
<dbReference type="GO" id="GO:0071555">
    <property type="term" value="P:cell wall organization"/>
    <property type="evidence" value="ECO:0007669"/>
    <property type="project" value="UniProtKB-KW"/>
</dbReference>
<dbReference type="Pfam" id="PF01510">
    <property type="entry name" value="Amidase_2"/>
    <property type="match status" value="1"/>
</dbReference>
<proteinExistence type="inferred from homology"/>
<dbReference type="GO" id="GO:0008745">
    <property type="term" value="F:N-acetylmuramoyl-L-alanine amidase activity"/>
    <property type="evidence" value="ECO:0007669"/>
    <property type="project" value="UniProtKB-EC"/>
</dbReference>
<reference evidence="8 9" key="1">
    <citation type="submission" date="2020-04" db="EMBL/GenBank/DDBJ databases">
        <title>Usitatibacter rugosus gen. nov., sp. nov. and Usitatibacter palustris sp. nov., novel members of Usitatibacteraceae fam. nov. within the order Nitrosomonadales isolated from soil.</title>
        <authorList>
            <person name="Huber K.J."/>
            <person name="Neumann-Schaal M."/>
            <person name="Geppert A."/>
            <person name="Luckner M."/>
            <person name="Wanner G."/>
            <person name="Overmann J."/>
        </authorList>
    </citation>
    <scope>NUCLEOTIDE SEQUENCE [LARGE SCALE GENOMIC DNA]</scope>
    <source>
        <strain evidence="8 9">0125_3</strain>
    </source>
</reference>
<keyword evidence="4 8" id="KW-0378">Hydrolase</keyword>
<evidence type="ECO:0000259" key="7">
    <source>
        <dbReference type="SMART" id="SM00644"/>
    </source>
</evidence>
<feature type="domain" description="N-acetylmuramoyl-L-alanine amidase" evidence="7">
    <location>
        <begin position="24"/>
        <end position="166"/>
    </location>
</feature>
<dbReference type="AlphaFoldDB" id="A0A6M4GT14"/>
<dbReference type="GO" id="GO:0009253">
    <property type="term" value="P:peptidoglycan catabolic process"/>
    <property type="evidence" value="ECO:0007669"/>
    <property type="project" value="InterPro"/>
</dbReference>
<dbReference type="KEGG" id="uru:DSM104443_01534"/>
<organism evidence="8 9">
    <name type="scientific">Usitatibacter rugosus</name>
    <dbReference type="NCBI Taxonomy" id="2732067"/>
    <lineage>
        <taxon>Bacteria</taxon>
        <taxon>Pseudomonadati</taxon>
        <taxon>Pseudomonadota</taxon>
        <taxon>Betaproteobacteria</taxon>
        <taxon>Nitrosomonadales</taxon>
        <taxon>Usitatibacteraceae</taxon>
        <taxon>Usitatibacter</taxon>
    </lineage>
</organism>